<reference evidence="2 3" key="1">
    <citation type="journal article" date="2012" name="Genome Biol.">
        <title>Genome and low-iron response of an oceanic diatom adapted to chronic iron limitation.</title>
        <authorList>
            <person name="Lommer M."/>
            <person name="Specht M."/>
            <person name="Roy A.S."/>
            <person name="Kraemer L."/>
            <person name="Andreson R."/>
            <person name="Gutowska M.A."/>
            <person name="Wolf J."/>
            <person name="Bergner S.V."/>
            <person name="Schilhabel M.B."/>
            <person name="Klostermeier U.C."/>
            <person name="Beiko R.G."/>
            <person name="Rosenstiel P."/>
            <person name="Hippler M."/>
            <person name="Laroche J."/>
        </authorList>
    </citation>
    <scope>NUCLEOTIDE SEQUENCE [LARGE SCALE GENOMIC DNA]</scope>
    <source>
        <strain evidence="2 3">CCMP1005</strain>
    </source>
</reference>
<feature type="region of interest" description="Disordered" evidence="1">
    <location>
        <begin position="703"/>
        <end position="740"/>
    </location>
</feature>
<evidence type="ECO:0000313" key="3">
    <source>
        <dbReference type="Proteomes" id="UP000266841"/>
    </source>
</evidence>
<accession>K0SQY3</accession>
<feature type="compositionally biased region" description="Low complexity" evidence="1">
    <location>
        <begin position="531"/>
        <end position="541"/>
    </location>
</feature>
<dbReference type="AlphaFoldDB" id="K0SQY3"/>
<feature type="compositionally biased region" description="Low complexity" evidence="1">
    <location>
        <begin position="594"/>
        <end position="612"/>
    </location>
</feature>
<dbReference type="EMBL" id="AGNL01018221">
    <property type="protein sequence ID" value="EJK63481.1"/>
    <property type="molecule type" value="Genomic_DNA"/>
</dbReference>
<sequence length="740" mass="79577">MFFFLGRDEVLAPTSTPLPTPSVNNVETVSFDEECNTSVRLTAAEHITQEKKTKNALHEGGTADRVTTIGLSQSVSARGIRCDHQARRFWRRDNGTVSRIRLQFTPFILRPFHSLSTYYGGGEGGDENASRRDDESFQSALVTIASIKSDRSKKSLLSSKSARFNKSAQSSALNKFDQKSKDVVVGKSKKKRGVVGLTLVVGVAVGVFVGLYYENRKTVRAEAKAEAAYLADYNGPWYYDEECLSLHERARNLKGDVKTSSVTVLIKKKRDEEVEESIGSVNIIITSGPKPEGVPELEAEPVHPEHYRKCTERDSVYGTGIESSGGAEFAVGPEKKAEVQKKAEGVKAKTAKVAKSNATTPKSKAAKKSKATTSKSKASKVPSTTSPSRSPSRAPSTSPSQSPSKAPSTVAPSVSRVPTSLPSVAPSCFMRCGGRKMREGRPRFLPQFRLRTMEELANLFHNIFRLIVPDQPPGRTTADQLLLPASIPTATWAPVFRNLLFGQAPRDPLPPFKDRPQAELAHLTRTSPSLARGTARSTPPTARRRGGAAGRTVARAPADSRPRGGGRRGVVGVVADTLPGDCDSPPHPETWTTPSPRSSSSLLVDLVLPPDSGEGRPRPRLASGSSLPPPTPSSSPGGRCARQHAQLAHARNNGTVRVSSEAADDLAQGGPDGVPHGLARERRHETVSSICLLALVCRLWGGRQPAGPGGHRATKTTREQDRAECGARPPRVARGSQILP</sequence>
<feature type="compositionally biased region" description="Low complexity" evidence="1">
    <location>
        <begin position="354"/>
        <end position="363"/>
    </location>
</feature>
<gene>
    <name evidence="2" type="ORF">THAOC_15855</name>
</gene>
<feature type="compositionally biased region" description="Low complexity" evidence="1">
    <location>
        <begin position="371"/>
        <end position="409"/>
    </location>
</feature>
<dbReference type="Proteomes" id="UP000266841">
    <property type="component" value="Unassembled WGS sequence"/>
</dbReference>
<feature type="region of interest" description="Disordered" evidence="1">
    <location>
        <begin position="339"/>
        <end position="418"/>
    </location>
</feature>
<evidence type="ECO:0000256" key="1">
    <source>
        <dbReference type="SAM" id="MobiDB-lite"/>
    </source>
</evidence>
<keyword evidence="3" id="KW-1185">Reference proteome</keyword>
<feature type="compositionally biased region" description="Basic and acidic residues" evidence="1">
    <location>
        <begin position="300"/>
        <end position="313"/>
    </location>
</feature>
<evidence type="ECO:0000313" key="2">
    <source>
        <dbReference type="EMBL" id="EJK63481.1"/>
    </source>
</evidence>
<feature type="compositionally biased region" description="Basic and acidic residues" evidence="1">
    <location>
        <begin position="716"/>
        <end position="725"/>
    </location>
</feature>
<proteinExistence type="predicted"/>
<feature type="region of interest" description="Disordered" evidence="1">
    <location>
        <begin position="289"/>
        <end position="313"/>
    </location>
</feature>
<name>K0SQY3_THAOC</name>
<comment type="caution">
    <text evidence="2">The sequence shown here is derived from an EMBL/GenBank/DDBJ whole genome shotgun (WGS) entry which is preliminary data.</text>
</comment>
<protein>
    <submittedName>
        <fullName evidence="2">Uncharacterized protein</fullName>
    </submittedName>
</protein>
<organism evidence="2 3">
    <name type="scientific">Thalassiosira oceanica</name>
    <name type="common">Marine diatom</name>
    <dbReference type="NCBI Taxonomy" id="159749"/>
    <lineage>
        <taxon>Eukaryota</taxon>
        <taxon>Sar</taxon>
        <taxon>Stramenopiles</taxon>
        <taxon>Ochrophyta</taxon>
        <taxon>Bacillariophyta</taxon>
        <taxon>Coscinodiscophyceae</taxon>
        <taxon>Thalassiosirophycidae</taxon>
        <taxon>Thalassiosirales</taxon>
        <taxon>Thalassiosiraceae</taxon>
        <taxon>Thalassiosira</taxon>
    </lineage>
</organism>
<feature type="region of interest" description="Disordered" evidence="1">
    <location>
        <begin position="522"/>
        <end position="678"/>
    </location>
</feature>